<protein>
    <recommendedName>
        <fullName evidence="4">Sugar ABC transporter substrate-binding protein</fullName>
    </recommendedName>
</protein>
<dbReference type="PANTHER" id="PTHR43649:SF12">
    <property type="entry name" value="DIACETYLCHITOBIOSE BINDING PROTEIN DASA"/>
    <property type="match status" value="1"/>
</dbReference>
<dbReference type="Gene3D" id="3.40.190.10">
    <property type="entry name" value="Periplasmic binding protein-like II"/>
    <property type="match status" value="1"/>
</dbReference>
<comment type="caution">
    <text evidence="2">The sequence shown here is derived from an EMBL/GenBank/DDBJ whole genome shotgun (WGS) entry which is preliminary data.</text>
</comment>
<gene>
    <name evidence="2" type="ORF">A7K91_07375</name>
</gene>
<dbReference type="PANTHER" id="PTHR43649">
    <property type="entry name" value="ARABINOSE-BINDING PROTEIN-RELATED"/>
    <property type="match status" value="1"/>
</dbReference>
<dbReference type="EMBL" id="LYPA01000045">
    <property type="protein sequence ID" value="OBR66665.1"/>
    <property type="molecule type" value="Genomic_DNA"/>
</dbReference>
<feature type="chain" id="PRO_5008340515" description="Sugar ABC transporter substrate-binding protein" evidence="1">
    <location>
        <begin position="37"/>
        <end position="461"/>
    </location>
</feature>
<reference evidence="2 3" key="1">
    <citation type="submission" date="2016-05" db="EMBL/GenBank/DDBJ databases">
        <title>Paenibacillus oryzae. sp. nov., isolated from the rice root.</title>
        <authorList>
            <person name="Zhang J."/>
            <person name="Zhang X."/>
        </authorList>
    </citation>
    <scope>NUCLEOTIDE SEQUENCE [LARGE SCALE GENOMIC DNA]</scope>
    <source>
        <strain evidence="2 3">1DrF-4</strain>
    </source>
</reference>
<evidence type="ECO:0000313" key="3">
    <source>
        <dbReference type="Proteomes" id="UP000092024"/>
    </source>
</evidence>
<dbReference type="STRING" id="1844972.A7K91_07375"/>
<dbReference type="Pfam" id="PF01547">
    <property type="entry name" value="SBP_bac_1"/>
    <property type="match status" value="1"/>
</dbReference>
<sequence>MILKRWNPLTAVFSVLLSTSMLLTACSSGSSGPNGANEPPNQDKEVTIKVMFGYDEDEFYRDYGTAFISKFPNITIEVLNTQLFDPSGENDSNFIASFLEKEKPDVLWLSLDDYERLSDEKKLVDLDVFVQQDKFDLEGIHPAILKLLRDRSGGKLNGLAPMFNSEVLLYNKDLFQKHGIQPPTDSMSWDEVLMLARQFQSQKDGDSQVYGFGLPLFNTYSGLAYTVGTTNGLALLSPDGRRVTLNTEGWKNAFQSVADAVKAKAIGLSEQPEMQTFDNFYREDPFISGKIAMKMGNSFDPESLKQAKEEMDDGEMPNWGMVTAPVDPANRGQSQSFSINEILAISHDSPNIKAAWEFVKFVNSEEFARIRSRLSLPGTLLSRTAFIPDIDGMSMDPFYKLEPSSRSKGLDIGRFNSLFASVMDDEFQQVLDGKKSIEEALAAMERQAQEKLIKEEQEDTL</sequence>
<evidence type="ECO:0000313" key="2">
    <source>
        <dbReference type="EMBL" id="OBR66665.1"/>
    </source>
</evidence>
<dbReference type="AlphaFoldDB" id="A0A1A5YMP6"/>
<dbReference type="SUPFAM" id="SSF53850">
    <property type="entry name" value="Periplasmic binding protein-like II"/>
    <property type="match status" value="1"/>
</dbReference>
<evidence type="ECO:0000256" key="1">
    <source>
        <dbReference type="SAM" id="SignalP"/>
    </source>
</evidence>
<keyword evidence="3" id="KW-1185">Reference proteome</keyword>
<proteinExistence type="predicted"/>
<name>A0A1A5YMP6_9BACL</name>
<dbReference type="PROSITE" id="PS51257">
    <property type="entry name" value="PROKAR_LIPOPROTEIN"/>
    <property type="match status" value="1"/>
</dbReference>
<evidence type="ECO:0008006" key="4">
    <source>
        <dbReference type="Google" id="ProtNLM"/>
    </source>
</evidence>
<keyword evidence="1" id="KW-0732">Signal</keyword>
<dbReference type="Proteomes" id="UP000092024">
    <property type="component" value="Unassembled WGS sequence"/>
</dbReference>
<feature type="signal peptide" evidence="1">
    <location>
        <begin position="1"/>
        <end position="36"/>
    </location>
</feature>
<dbReference type="InterPro" id="IPR050490">
    <property type="entry name" value="Bact_solute-bd_prot1"/>
</dbReference>
<organism evidence="2 3">
    <name type="scientific">Paenibacillus oryzae</name>
    <dbReference type="NCBI Taxonomy" id="1844972"/>
    <lineage>
        <taxon>Bacteria</taxon>
        <taxon>Bacillati</taxon>
        <taxon>Bacillota</taxon>
        <taxon>Bacilli</taxon>
        <taxon>Bacillales</taxon>
        <taxon>Paenibacillaceae</taxon>
        <taxon>Paenibacillus</taxon>
    </lineage>
</organism>
<dbReference type="RefSeq" id="WP_068681566.1">
    <property type="nucleotide sequence ID" value="NZ_LYPA01000045.1"/>
</dbReference>
<accession>A0A1A5YMP6</accession>
<dbReference type="OrthoDB" id="2675752at2"/>
<dbReference type="InterPro" id="IPR006059">
    <property type="entry name" value="SBP"/>
</dbReference>